<proteinExistence type="inferred from homology"/>
<feature type="transmembrane region" description="Helical" evidence="11">
    <location>
        <begin position="118"/>
        <end position="140"/>
    </location>
</feature>
<dbReference type="EMBL" id="BSPQ01000005">
    <property type="protein sequence ID" value="GLS90981.1"/>
    <property type="molecule type" value="Genomic_DNA"/>
</dbReference>
<keyword evidence="4" id="KW-0997">Cell inner membrane</keyword>
<evidence type="ECO:0000256" key="11">
    <source>
        <dbReference type="SAM" id="Phobius"/>
    </source>
</evidence>
<evidence type="ECO:0000256" key="4">
    <source>
        <dbReference type="ARBA" id="ARBA00022519"/>
    </source>
</evidence>
<dbReference type="PANTHER" id="PTHR30520:SF10">
    <property type="entry name" value="FORMATE CHANNEL FOCA-RELATED"/>
    <property type="match status" value="1"/>
</dbReference>
<dbReference type="PANTHER" id="PTHR30520">
    <property type="entry name" value="FORMATE TRANSPORTER-RELATED"/>
    <property type="match status" value="1"/>
</dbReference>
<protein>
    <recommendedName>
        <fullName evidence="10">Formate transporter FocA</fullName>
    </recommendedName>
</protein>
<accession>A0ABQ6E0V9</accession>
<evidence type="ECO:0000256" key="2">
    <source>
        <dbReference type="ARBA" id="ARBA00022448"/>
    </source>
</evidence>
<dbReference type="PROSITE" id="PS01005">
    <property type="entry name" value="FORMATE_NITRITE_TP_1"/>
    <property type="match status" value="1"/>
</dbReference>
<evidence type="ECO:0000256" key="7">
    <source>
        <dbReference type="ARBA" id="ARBA00023136"/>
    </source>
</evidence>
<feature type="transmembrane region" description="Helical" evidence="11">
    <location>
        <begin position="160"/>
        <end position="180"/>
    </location>
</feature>
<keyword evidence="3" id="KW-1003">Cell membrane</keyword>
<evidence type="ECO:0000256" key="1">
    <source>
        <dbReference type="ARBA" id="ARBA00004429"/>
    </source>
</evidence>
<keyword evidence="5 11" id="KW-0812">Transmembrane</keyword>
<dbReference type="NCBIfam" id="TIGR00790">
    <property type="entry name" value="fnt"/>
    <property type="match status" value="1"/>
</dbReference>
<evidence type="ECO:0000256" key="10">
    <source>
        <dbReference type="NCBIfam" id="TIGR04060"/>
    </source>
</evidence>
<evidence type="ECO:0000256" key="6">
    <source>
        <dbReference type="ARBA" id="ARBA00022989"/>
    </source>
</evidence>
<evidence type="ECO:0000256" key="5">
    <source>
        <dbReference type="ARBA" id="ARBA00022692"/>
    </source>
</evidence>
<organism evidence="12 13">
    <name type="scientific">Psychromonas marina</name>
    <dbReference type="NCBI Taxonomy" id="88364"/>
    <lineage>
        <taxon>Bacteria</taxon>
        <taxon>Pseudomonadati</taxon>
        <taxon>Pseudomonadota</taxon>
        <taxon>Gammaproteobacteria</taxon>
        <taxon>Alteromonadales</taxon>
        <taxon>Psychromonadaceae</taxon>
        <taxon>Psychromonas</taxon>
    </lineage>
</organism>
<evidence type="ECO:0000313" key="12">
    <source>
        <dbReference type="EMBL" id="GLS90981.1"/>
    </source>
</evidence>
<comment type="subcellular location">
    <subcellularLocation>
        <location evidence="1">Cell inner membrane</location>
        <topology evidence="1">Multi-pass membrane protein</topology>
    </subcellularLocation>
</comment>
<comment type="catalytic activity">
    <reaction evidence="8">
        <text>formate(in) = formate(out)</text>
        <dbReference type="Rhea" id="RHEA:29679"/>
        <dbReference type="ChEBI" id="CHEBI:15740"/>
    </reaction>
</comment>
<keyword evidence="2" id="KW-0813">Transport</keyword>
<gene>
    <name evidence="12" type="ORF">GCM10007916_20480</name>
</gene>
<dbReference type="Gene3D" id="1.20.1080.10">
    <property type="entry name" value="Glycerol uptake facilitator protein"/>
    <property type="match status" value="1"/>
</dbReference>
<dbReference type="NCBIfam" id="TIGR04060">
    <property type="entry name" value="formate_focA"/>
    <property type="match status" value="1"/>
</dbReference>
<comment type="caution">
    <text evidence="12">The sequence shown here is derived from an EMBL/GenBank/DDBJ whole genome shotgun (WGS) entry which is preliminary data.</text>
</comment>
<feature type="transmembrane region" description="Helical" evidence="11">
    <location>
        <begin position="34"/>
        <end position="53"/>
    </location>
</feature>
<feature type="transmembrane region" description="Helical" evidence="11">
    <location>
        <begin position="73"/>
        <end position="98"/>
    </location>
</feature>
<dbReference type="InterPro" id="IPR024002">
    <property type="entry name" value="For/NO2_transpt_CS"/>
</dbReference>
<dbReference type="PROSITE" id="PS01006">
    <property type="entry name" value="FORMATE_NITRITE_TP_2"/>
    <property type="match status" value="1"/>
</dbReference>
<evidence type="ECO:0000256" key="3">
    <source>
        <dbReference type="ARBA" id="ARBA00022475"/>
    </source>
</evidence>
<dbReference type="InterPro" id="IPR000292">
    <property type="entry name" value="For/NO2_transpt"/>
</dbReference>
<dbReference type="Proteomes" id="UP001157353">
    <property type="component" value="Unassembled WGS sequence"/>
</dbReference>
<dbReference type="Pfam" id="PF01226">
    <property type="entry name" value="Form_Nir_trans"/>
    <property type="match status" value="1"/>
</dbReference>
<keyword evidence="6 11" id="KW-1133">Transmembrane helix</keyword>
<dbReference type="RefSeq" id="WP_284204092.1">
    <property type="nucleotide sequence ID" value="NZ_BSPQ01000005.1"/>
</dbReference>
<name>A0ABQ6E0V9_9GAMM</name>
<feature type="transmembrane region" description="Helical" evidence="11">
    <location>
        <begin position="255"/>
        <end position="279"/>
    </location>
</feature>
<dbReference type="InterPro" id="IPR023999">
    <property type="entry name" value="Formate_transptr_FocA"/>
</dbReference>
<dbReference type="InterPro" id="IPR023271">
    <property type="entry name" value="Aquaporin-like"/>
</dbReference>
<comment type="similarity">
    <text evidence="9">Belongs to the FNT transporter (TC 1.A.16) family.</text>
</comment>
<evidence type="ECO:0000256" key="8">
    <source>
        <dbReference type="ARBA" id="ARBA00035914"/>
    </source>
</evidence>
<keyword evidence="7 11" id="KW-0472">Membrane</keyword>
<keyword evidence="13" id="KW-1185">Reference proteome</keyword>
<sequence length="289" mass="31492">MKSESMIDELLPHQITEKADDVAYSKATKAFLSAFYLAITAGMFISLAFVFYITVTTGTEGMPWGISKLIGGLAFSMGLLLVVVVGGELFTSSTLTLIAKASNRITTGRMLKNWAVVYFGNFIGATFLVILIFLAGLYSADNGQWGLNALLVAQHKLHHTFTEAVALGMLCNIMVCLAIWMAFGARTITDKMFAVLLPVAMFVASGFEHSIANMFMVPTGIMIHHFASPEFWSAIGHSPSEFADITTINFIVHNLIPVTIGNIIGGGVVVGLMHWMIYLRPSKKQKEIL</sequence>
<evidence type="ECO:0000313" key="13">
    <source>
        <dbReference type="Proteomes" id="UP001157353"/>
    </source>
</evidence>
<evidence type="ECO:0000256" key="9">
    <source>
        <dbReference type="ARBA" id="ARBA00049660"/>
    </source>
</evidence>
<feature type="transmembrane region" description="Helical" evidence="11">
    <location>
        <begin position="192"/>
        <end position="212"/>
    </location>
</feature>
<reference evidence="13" key="1">
    <citation type="journal article" date="2019" name="Int. J. Syst. Evol. Microbiol.">
        <title>The Global Catalogue of Microorganisms (GCM) 10K type strain sequencing project: providing services to taxonomists for standard genome sequencing and annotation.</title>
        <authorList>
            <consortium name="The Broad Institute Genomics Platform"/>
            <consortium name="The Broad Institute Genome Sequencing Center for Infectious Disease"/>
            <person name="Wu L."/>
            <person name="Ma J."/>
        </authorList>
    </citation>
    <scope>NUCLEOTIDE SEQUENCE [LARGE SCALE GENOMIC DNA]</scope>
    <source>
        <strain evidence="13">NBRC 103166</strain>
    </source>
</reference>